<proteinExistence type="predicted"/>
<sequence>MKKINLKSIKADELLSRDQLKQIMGGFTGSGGSGTGVVCSATASCGDGRTLSCNGYANGCAGVDGPNGYVACETQDGTMKTTRC</sequence>
<protein>
    <submittedName>
        <fullName evidence="1">Uncharacterized protein</fullName>
    </submittedName>
</protein>
<name>A0A2X2LFC8_SPHMU</name>
<reference evidence="1 2" key="1">
    <citation type="submission" date="2018-06" db="EMBL/GenBank/DDBJ databases">
        <authorList>
            <consortium name="Pathogen Informatics"/>
            <person name="Doyle S."/>
        </authorList>
    </citation>
    <scope>NUCLEOTIDE SEQUENCE [LARGE SCALE GENOMIC DNA]</scope>
    <source>
        <strain evidence="1 2">NCTC11343</strain>
    </source>
</reference>
<evidence type="ECO:0000313" key="2">
    <source>
        <dbReference type="Proteomes" id="UP000251241"/>
    </source>
</evidence>
<dbReference type="RefSeq" id="WP_112375669.1">
    <property type="nucleotide sequence ID" value="NZ_CP069793.1"/>
</dbReference>
<organism evidence="1 2">
    <name type="scientific">Sphingobacterium multivorum</name>
    <dbReference type="NCBI Taxonomy" id="28454"/>
    <lineage>
        <taxon>Bacteria</taxon>
        <taxon>Pseudomonadati</taxon>
        <taxon>Bacteroidota</taxon>
        <taxon>Sphingobacteriia</taxon>
        <taxon>Sphingobacteriales</taxon>
        <taxon>Sphingobacteriaceae</taxon>
        <taxon>Sphingobacterium</taxon>
    </lineage>
</organism>
<accession>A0A2X2LFC8</accession>
<dbReference type="EMBL" id="UAUU01000011">
    <property type="protein sequence ID" value="SPZ92079.1"/>
    <property type="molecule type" value="Genomic_DNA"/>
</dbReference>
<dbReference type="Proteomes" id="UP000251241">
    <property type="component" value="Unassembled WGS sequence"/>
</dbReference>
<gene>
    <name evidence="1" type="ORF">NCTC11343_04133</name>
</gene>
<evidence type="ECO:0000313" key="1">
    <source>
        <dbReference type="EMBL" id="SPZ92079.1"/>
    </source>
</evidence>
<dbReference type="AlphaFoldDB" id="A0A2X2LFC8"/>
<dbReference type="GeneID" id="97182104"/>